<evidence type="ECO:0000313" key="2">
    <source>
        <dbReference type="Proteomes" id="UP000799640"/>
    </source>
</evidence>
<sequence length="155" mass="16735">MDEGWREFAGKLEDGFHVGHQVAGRVSFHGCRATLNAGCGREAVWPARRGSGPDSRRAGLEECGLGRRFGRRLTRLYDSCTVGGEGDTRMATAFGADCGDWPGGLSRWGYWGLRGRPMRGRQSGILEYGFTTVSRSSGAQDSPSAEISCPAINMT</sequence>
<protein>
    <submittedName>
        <fullName evidence="1">Uncharacterized protein</fullName>
    </submittedName>
</protein>
<keyword evidence="2" id="KW-1185">Reference proteome</keyword>
<organism evidence="1 2">
    <name type="scientific">Trichodelitschia bisporula</name>
    <dbReference type="NCBI Taxonomy" id="703511"/>
    <lineage>
        <taxon>Eukaryota</taxon>
        <taxon>Fungi</taxon>
        <taxon>Dikarya</taxon>
        <taxon>Ascomycota</taxon>
        <taxon>Pezizomycotina</taxon>
        <taxon>Dothideomycetes</taxon>
        <taxon>Dothideomycetes incertae sedis</taxon>
        <taxon>Phaeotrichales</taxon>
        <taxon>Phaeotrichaceae</taxon>
        <taxon>Trichodelitschia</taxon>
    </lineage>
</organism>
<reference evidence="1" key="1">
    <citation type="journal article" date="2020" name="Stud. Mycol.">
        <title>101 Dothideomycetes genomes: a test case for predicting lifestyles and emergence of pathogens.</title>
        <authorList>
            <person name="Haridas S."/>
            <person name="Albert R."/>
            <person name="Binder M."/>
            <person name="Bloem J."/>
            <person name="Labutti K."/>
            <person name="Salamov A."/>
            <person name="Andreopoulos B."/>
            <person name="Baker S."/>
            <person name="Barry K."/>
            <person name="Bills G."/>
            <person name="Bluhm B."/>
            <person name="Cannon C."/>
            <person name="Castanera R."/>
            <person name="Culley D."/>
            <person name="Daum C."/>
            <person name="Ezra D."/>
            <person name="Gonzalez J."/>
            <person name="Henrissat B."/>
            <person name="Kuo A."/>
            <person name="Liang C."/>
            <person name="Lipzen A."/>
            <person name="Lutzoni F."/>
            <person name="Magnuson J."/>
            <person name="Mondo S."/>
            <person name="Nolan M."/>
            <person name="Ohm R."/>
            <person name="Pangilinan J."/>
            <person name="Park H.-J."/>
            <person name="Ramirez L."/>
            <person name="Alfaro M."/>
            <person name="Sun H."/>
            <person name="Tritt A."/>
            <person name="Yoshinaga Y."/>
            <person name="Zwiers L.-H."/>
            <person name="Turgeon B."/>
            <person name="Goodwin S."/>
            <person name="Spatafora J."/>
            <person name="Crous P."/>
            <person name="Grigoriev I."/>
        </authorList>
    </citation>
    <scope>NUCLEOTIDE SEQUENCE</scope>
    <source>
        <strain evidence="1">CBS 262.69</strain>
    </source>
</reference>
<proteinExistence type="predicted"/>
<dbReference type="EMBL" id="ML996712">
    <property type="protein sequence ID" value="KAF2395689.1"/>
    <property type="molecule type" value="Genomic_DNA"/>
</dbReference>
<dbReference type="AlphaFoldDB" id="A0A6G1HIK1"/>
<name>A0A6G1HIK1_9PEZI</name>
<gene>
    <name evidence="1" type="ORF">EJ06DRAFT_267774</name>
</gene>
<accession>A0A6G1HIK1</accession>
<dbReference type="Proteomes" id="UP000799640">
    <property type="component" value="Unassembled WGS sequence"/>
</dbReference>
<evidence type="ECO:0000313" key="1">
    <source>
        <dbReference type="EMBL" id="KAF2395689.1"/>
    </source>
</evidence>